<dbReference type="EMBL" id="FOLX01000001">
    <property type="protein sequence ID" value="SFD02326.1"/>
    <property type="molecule type" value="Genomic_DNA"/>
</dbReference>
<dbReference type="AlphaFoldDB" id="A0A1I1NY42"/>
<proteinExistence type="predicted"/>
<evidence type="ECO:0000313" key="3">
    <source>
        <dbReference type="Proteomes" id="UP000231644"/>
    </source>
</evidence>
<dbReference type="InterPro" id="IPR029044">
    <property type="entry name" value="Nucleotide-diphossugar_trans"/>
</dbReference>
<sequence>MPARPRLVVMVKDPRPGRVKTRLATDIGAIPATWWMRHQLRDLLRRLRDPRWDLVLAVAPDGAVASPVFPHDLARVAQGPGDLGDRMGRVLRNRPSNVHRAAPGPRGGGSGAARRSRRVEQTSWAVPCCIIGADIPGITRTHIARAFKALRGSDAVFGPAPDGGYWLIGMRGVRPPPPGQFQGVRWSTEHALSDTLSTLPDHRITLVDTLRDVDTAADLP</sequence>
<dbReference type="SUPFAM" id="SSF53448">
    <property type="entry name" value="Nucleotide-diphospho-sugar transferases"/>
    <property type="match status" value="1"/>
</dbReference>
<feature type="region of interest" description="Disordered" evidence="1">
    <location>
        <begin position="93"/>
        <end position="118"/>
    </location>
</feature>
<dbReference type="Gene3D" id="3.90.550.10">
    <property type="entry name" value="Spore Coat Polysaccharide Biosynthesis Protein SpsA, Chain A"/>
    <property type="match status" value="1"/>
</dbReference>
<dbReference type="PANTHER" id="PTHR36529:SF1">
    <property type="entry name" value="GLYCOSYLTRANSFERASE"/>
    <property type="match status" value="1"/>
</dbReference>
<dbReference type="OrthoDB" id="9798250at2"/>
<dbReference type="PANTHER" id="PTHR36529">
    <property type="entry name" value="SLL1095 PROTEIN"/>
    <property type="match status" value="1"/>
</dbReference>
<protein>
    <recommendedName>
        <fullName evidence="4">Glycosyltransferase</fullName>
    </recommendedName>
</protein>
<dbReference type="InterPro" id="IPR018641">
    <property type="entry name" value="Trfase_1_rSAM/seldom-assoc"/>
</dbReference>
<organism evidence="2 3">
    <name type="scientific">Pseudooceanicola nitratireducens</name>
    <dbReference type="NCBI Taxonomy" id="517719"/>
    <lineage>
        <taxon>Bacteria</taxon>
        <taxon>Pseudomonadati</taxon>
        <taxon>Pseudomonadota</taxon>
        <taxon>Alphaproteobacteria</taxon>
        <taxon>Rhodobacterales</taxon>
        <taxon>Paracoccaceae</taxon>
        <taxon>Pseudooceanicola</taxon>
    </lineage>
</organism>
<keyword evidence="3" id="KW-1185">Reference proteome</keyword>
<dbReference type="STRING" id="517719.SAMN05421762_3212"/>
<dbReference type="RefSeq" id="WP_093445876.1">
    <property type="nucleotide sequence ID" value="NZ_FNZG01000001.1"/>
</dbReference>
<gene>
    <name evidence="2" type="ORF">SAMN05421762_3212</name>
</gene>
<reference evidence="2 3" key="1">
    <citation type="submission" date="2016-10" db="EMBL/GenBank/DDBJ databases">
        <authorList>
            <person name="de Groot N.N."/>
        </authorList>
    </citation>
    <scope>NUCLEOTIDE SEQUENCE [LARGE SCALE GENOMIC DNA]</scope>
    <source>
        <strain evidence="2 3">DSM 29619</strain>
    </source>
</reference>
<evidence type="ECO:0000313" key="2">
    <source>
        <dbReference type="EMBL" id="SFD02326.1"/>
    </source>
</evidence>
<name>A0A1I1NY42_9RHOB</name>
<dbReference type="Proteomes" id="UP000231644">
    <property type="component" value="Unassembled WGS sequence"/>
</dbReference>
<accession>A0A1I1NY42</accession>
<dbReference type="Pfam" id="PF09837">
    <property type="entry name" value="DUF2064"/>
    <property type="match status" value="1"/>
</dbReference>
<evidence type="ECO:0008006" key="4">
    <source>
        <dbReference type="Google" id="ProtNLM"/>
    </source>
</evidence>
<evidence type="ECO:0000256" key="1">
    <source>
        <dbReference type="SAM" id="MobiDB-lite"/>
    </source>
</evidence>